<dbReference type="EMBL" id="SGXC01000002">
    <property type="protein sequence ID" value="RZS80873.1"/>
    <property type="molecule type" value="Genomic_DNA"/>
</dbReference>
<dbReference type="InterPro" id="IPR009057">
    <property type="entry name" value="Homeodomain-like_sf"/>
</dbReference>
<protein>
    <submittedName>
        <fullName evidence="8">TetR family transcriptional regulator</fullName>
    </submittedName>
</protein>
<dbReference type="PANTHER" id="PTHR30055:SF175">
    <property type="entry name" value="HTH-TYPE TRANSCRIPTIONAL REPRESSOR KSTR2"/>
    <property type="match status" value="1"/>
</dbReference>
<proteinExistence type="predicted"/>
<dbReference type="AlphaFoldDB" id="A0A4Q7ND45"/>
<dbReference type="SUPFAM" id="SSF46689">
    <property type="entry name" value="Homeodomain-like"/>
    <property type="match status" value="1"/>
</dbReference>
<feature type="DNA-binding region" description="H-T-H motif" evidence="5">
    <location>
        <begin position="45"/>
        <end position="64"/>
    </location>
</feature>
<reference evidence="8 9" key="1">
    <citation type="submission" date="2019-02" db="EMBL/GenBank/DDBJ databases">
        <title>Genomic Encyclopedia of Type Strains, Phase IV (KMG-IV): sequencing the most valuable type-strain genomes for metagenomic binning, comparative biology and taxonomic classification.</title>
        <authorList>
            <person name="Goeker M."/>
        </authorList>
    </citation>
    <scope>NUCLEOTIDE SEQUENCE [LARGE SCALE GENOMIC DNA]</scope>
    <source>
        <strain evidence="8 9">K24</strain>
    </source>
</reference>
<sequence>MPEDTSNTTPAARWDGRRVGKATRRDAILNSVASVLSSGRLSTLTMQDIADELGITKGNLYYYFTDKQDILYQCHMRAMDASLEALRRARQAKGSPGERLQQLLAAHIVGILKDGLGSVLLTDLENLRPENRDVYVARRDEFERGVRKLIEEGMKAGEFHCDDSLLAGFSMLGAINWITKWFRADGRLSVDDVAAGMSRFLMGALYCPPGMIPALVAAPPEADAPPPAKAKAKAARPAKTAAKAAAKAAPGPRRGEAGRKAAKP</sequence>
<evidence type="ECO:0000256" key="5">
    <source>
        <dbReference type="PROSITE-ProRule" id="PRU00335"/>
    </source>
</evidence>
<keyword evidence="2" id="KW-0805">Transcription regulation</keyword>
<evidence type="ECO:0000259" key="7">
    <source>
        <dbReference type="PROSITE" id="PS50977"/>
    </source>
</evidence>
<feature type="compositionally biased region" description="Basic and acidic residues" evidence="6">
    <location>
        <begin position="253"/>
        <end position="264"/>
    </location>
</feature>
<evidence type="ECO:0000256" key="1">
    <source>
        <dbReference type="ARBA" id="ARBA00022491"/>
    </source>
</evidence>
<dbReference type="Pfam" id="PF17932">
    <property type="entry name" value="TetR_C_24"/>
    <property type="match status" value="1"/>
</dbReference>
<dbReference type="GO" id="GO:0000976">
    <property type="term" value="F:transcription cis-regulatory region binding"/>
    <property type="evidence" value="ECO:0007669"/>
    <property type="project" value="TreeGrafter"/>
</dbReference>
<dbReference type="InterPro" id="IPR036271">
    <property type="entry name" value="Tet_transcr_reg_TetR-rel_C_sf"/>
</dbReference>
<dbReference type="Gene3D" id="1.10.10.60">
    <property type="entry name" value="Homeodomain-like"/>
    <property type="match status" value="1"/>
</dbReference>
<keyword evidence="3 5" id="KW-0238">DNA-binding</keyword>
<dbReference type="Proteomes" id="UP000292445">
    <property type="component" value="Unassembled WGS sequence"/>
</dbReference>
<feature type="compositionally biased region" description="Low complexity" evidence="6">
    <location>
        <begin position="237"/>
        <end position="252"/>
    </location>
</feature>
<dbReference type="InterPro" id="IPR041490">
    <property type="entry name" value="KstR2_TetR_C"/>
</dbReference>
<evidence type="ECO:0000313" key="8">
    <source>
        <dbReference type="EMBL" id="RZS80873.1"/>
    </source>
</evidence>
<evidence type="ECO:0000256" key="4">
    <source>
        <dbReference type="ARBA" id="ARBA00023163"/>
    </source>
</evidence>
<dbReference type="InterPro" id="IPR050109">
    <property type="entry name" value="HTH-type_TetR-like_transc_reg"/>
</dbReference>
<dbReference type="Gene3D" id="1.10.357.10">
    <property type="entry name" value="Tetracycline Repressor, domain 2"/>
    <property type="match status" value="1"/>
</dbReference>
<evidence type="ECO:0000256" key="3">
    <source>
        <dbReference type="ARBA" id="ARBA00023125"/>
    </source>
</evidence>
<dbReference type="GO" id="GO:0003700">
    <property type="term" value="F:DNA-binding transcription factor activity"/>
    <property type="evidence" value="ECO:0007669"/>
    <property type="project" value="TreeGrafter"/>
</dbReference>
<feature type="region of interest" description="Disordered" evidence="6">
    <location>
        <begin position="219"/>
        <end position="264"/>
    </location>
</feature>
<keyword evidence="9" id="KW-1185">Reference proteome</keyword>
<keyword evidence="1" id="KW-0678">Repressor</keyword>
<feature type="domain" description="HTH tetR-type" evidence="7">
    <location>
        <begin position="22"/>
        <end position="82"/>
    </location>
</feature>
<evidence type="ECO:0000256" key="6">
    <source>
        <dbReference type="SAM" id="MobiDB-lite"/>
    </source>
</evidence>
<name>A0A4Q7ND45_9BURK</name>
<comment type="caution">
    <text evidence="8">The sequence shown here is derived from an EMBL/GenBank/DDBJ whole genome shotgun (WGS) entry which is preliminary data.</text>
</comment>
<dbReference type="PANTHER" id="PTHR30055">
    <property type="entry name" value="HTH-TYPE TRANSCRIPTIONAL REGULATOR RUTR"/>
    <property type="match status" value="1"/>
</dbReference>
<dbReference type="RefSeq" id="WP_165404639.1">
    <property type="nucleotide sequence ID" value="NZ_SGXC01000002.1"/>
</dbReference>
<organism evidence="8 9">
    <name type="scientific">Pigmentiphaga kullae</name>
    <dbReference type="NCBI Taxonomy" id="151784"/>
    <lineage>
        <taxon>Bacteria</taxon>
        <taxon>Pseudomonadati</taxon>
        <taxon>Pseudomonadota</taxon>
        <taxon>Betaproteobacteria</taxon>
        <taxon>Burkholderiales</taxon>
        <taxon>Alcaligenaceae</taxon>
        <taxon>Pigmentiphaga</taxon>
    </lineage>
</organism>
<evidence type="ECO:0000313" key="9">
    <source>
        <dbReference type="Proteomes" id="UP000292445"/>
    </source>
</evidence>
<dbReference type="Pfam" id="PF00440">
    <property type="entry name" value="TetR_N"/>
    <property type="match status" value="1"/>
</dbReference>
<dbReference type="PROSITE" id="PS50977">
    <property type="entry name" value="HTH_TETR_2"/>
    <property type="match status" value="1"/>
</dbReference>
<evidence type="ECO:0000256" key="2">
    <source>
        <dbReference type="ARBA" id="ARBA00023015"/>
    </source>
</evidence>
<accession>A0A4Q7ND45</accession>
<dbReference type="SUPFAM" id="SSF48498">
    <property type="entry name" value="Tetracyclin repressor-like, C-terminal domain"/>
    <property type="match status" value="1"/>
</dbReference>
<keyword evidence="4" id="KW-0804">Transcription</keyword>
<gene>
    <name evidence="8" type="ORF">EV675_3486</name>
</gene>
<dbReference type="InterPro" id="IPR001647">
    <property type="entry name" value="HTH_TetR"/>
</dbReference>